<dbReference type="PANTHER" id="PTHR34180:SF1">
    <property type="entry name" value="BETA-ALANYL-DOPAMINE_CARCININE HYDROLASE"/>
    <property type="match status" value="1"/>
</dbReference>
<dbReference type="Gene3D" id="3.60.60.10">
    <property type="entry name" value="Penicillin V Acylase, Chain A"/>
    <property type="match status" value="1"/>
</dbReference>
<dbReference type="Proteomes" id="UP000235786">
    <property type="component" value="Unassembled WGS sequence"/>
</dbReference>
<evidence type="ECO:0000256" key="1">
    <source>
        <dbReference type="SAM" id="MobiDB-lite"/>
    </source>
</evidence>
<proteinExistence type="predicted"/>
<evidence type="ECO:0000259" key="2">
    <source>
        <dbReference type="Pfam" id="PF03417"/>
    </source>
</evidence>
<dbReference type="PANTHER" id="PTHR34180">
    <property type="entry name" value="PEPTIDASE C45"/>
    <property type="match status" value="1"/>
</dbReference>
<feature type="compositionally biased region" description="Low complexity" evidence="1">
    <location>
        <begin position="121"/>
        <end position="130"/>
    </location>
</feature>
<feature type="domain" description="Peptidase C45 hydrolase" evidence="2">
    <location>
        <begin position="158"/>
        <end position="378"/>
    </location>
</feature>
<dbReference type="InterPro" id="IPR047801">
    <property type="entry name" value="Peptidase_C45"/>
</dbReference>
<dbReference type="NCBIfam" id="NF040521">
    <property type="entry name" value="C45_proenzyme"/>
    <property type="match status" value="1"/>
</dbReference>
<organism evidence="3 4">
    <name type="scientific">Hyaloscypha variabilis (strain UAMH 11265 / GT02V1 / F)</name>
    <name type="common">Meliniomyces variabilis</name>
    <dbReference type="NCBI Taxonomy" id="1149755"/>
    <lineage>
        <taxon>Eukaryota</taxon>
        <taxon>Fungi</taxon>
        <taxon>Dikarya</taxon>
        <taxon>Ascomycota</taxon>
        <taxon>Pezizomycotina</taxon>
        <taxon>Leotiomycetes</taxon>
        <taxon>Helotiales</taxon>
        <taxon>Hyaloscyphaceae</taxon>
        <taxon>Hyaloscypha</taxon>
        <taxon>Hyaloscypha variabilis</taxon>
    </lineage>
</organism>
<dbReference type="AlphaFoldDB" id="A0A2J6SAV4"/>
<gene>
    <name evidence="3" type="ORF">L207DRAFT_479267</name>
</gene>
<evidence type="ECO:0000313" key="4">
    <source>
        <dbReference type="Proteomes" id="UP000235786"/>
    </source>
</evidence>
<dbReference type="STRING" id="1149755.A0A2J6SAV4"/>
<evidence type="ECO:0000313" key="3">
    <source>
        <dbReference type="EMBL" id="PMD47907.1"/>
    </source>
</evidence>
<name>A0A2J6SAV4_HYAVF</name>
<keyword evidence="4" id="KW-1185">Reference proteome</keyword>
<dbReference type="InterPro" id="IPR047794">
    <property type="entry name" value="C45_proenzyme-like"/>
</dbReference>
<sequence>MHSNITPTYQHIVVRGLPYARGLSHGQQLKEKIHRNVAYYKTPGKLPPWPMTLSIIQQSYIPAIELHYPTGLEELRGIADGASVSLEEIVMLNGRYDLGRLSYKLQKEDSTKHASTTSIANGHTNGTGHSNGHHEVDIDNVEECTSAFFFPETTASGDSLACQNWDMDSHLYHDDLAVYLEVHPDASEDRPSMFLLTEVGQLIRTGMNSAGLAVTANSILCTDDFVPVSHTDAEGVYHEMTPKLVLPITLARRIFLEYDNFSDGLVAINSMPCHVSGNLHVSTAEGFGMGLEKTPTRVYRVYAKPDEGYVFHSNHILAEGYTGRDDSKDRYPGGSSWFRMVRLERGIKKAAQQGALTNDIIHSAFSDHLGYPESLCCHDIGKTKSSSKHVLSGYTSTNHSTVANVIYNLGKRTITVCKGPPCKGVFEEFQLKEARKGYPGTFVGLRILGKGLSN</sequence>
<dbReference type="OrthoDB" id="189997at2759"/>
<accession>A0A2J6SAV4</accession>
<dbReference type="Pfam" id="PF03417">
    <property type="entry name" value="AAT"/>
    <property type="match status" value="1"/>
</dbReference>
<dbReference type="EMBL" id="KZ613938">
    <property type="protein sequence ID" value="PMD47907.1"/>
    <property type="molecule type" value="Genomic_DNA"/>
</dbReference>
<protein>
    <recommendedName>
        <fullName evidence="2">Peptidase C45 hydrolase domain-containing protein</fullName>
    </recommendedName>
</protein>
<reference evidence="3 4" key="1">
    <citation type="submission" date="2016-04" db="EMBL/GenBank/DDBJ databases">
        <title>A degradative enzymes factory behind the ericoid mycorrhizal symbiosis.</title>
        <authorList>
            <consortium name="DOE Joint Genome Institute"/>
            <person name="Martino E."/>
            <person name="Morin E."/>
            <person name="Grelet G."/>
            <person name="Kuo A."/>
            <person name="Kohler A."/>
            <person name="Daghino S."/>
            <person name="Barry K."/>
            <person name="Choi C."/>
            <person name="Cichocki N."/>
            <person name="Clum A."/>
            <person name="Copeland A."/>
            <person name="Hainaut M."/>
            <person name="Haridas S."/>
            <person name="Labutti K."/>
            <person name="Lindquist E."/>
            <person name="Lipzen A."/>
            <person name="Khouja H.-R."/>
            <person name="Murat C."/>
            <person name="Ohm R."/>
            <person name="Olson A."/>
            <person name="Spatafora J."/>
            <person name="Veneault-Fourrey C."/>
            <person name="Henrissat B."/>
            <person name="Grigoriev I."/>
            <person name="Martin F."/>
            <person name="Perotto S."/>
        </authorList>
    </citation>
    <scope>NUCLEOTIDE SEQUENCE [LARGE SCALE GENOMIC DNA]</scope>
    <source>
        <strain evidence="3 4">F</strain>
    </source>
</reference>
<dbReference type="InterPro" id="IPR005079">
    <property type="entry name" value="Peptidase_C45_hydrolase"/>
</dbReference>
<dbReference type="Gene3D" id="1.10.10.2120">
    <property type="match status" value="1"/>
</dbReference>
<feature type="region of interest" description="Disordered" evidence="1">
    <location>
        <begin position="112"/>
        <end position="133"/>
    </location>
</feature>